<feature type="domain" description="SecDF P1 head subdomain" evidence="13">
    <location>
        <begin position="269"/>
        <end position="375"/>
    </location>
</feature>
<evidence type="ECO:0000256" key="1">
    <source>
        <dbReference type="ARBA" id="ARBA00004651"/>
    </source>
</evidence>
<dbReference type="Gene3D" id="1.20.1640.10">
    <property type="entry name" value="Multidrug efflux transporter AcrB transmembrane domain"/>
    <property type="match status" value="1"/>
</dbReference>
<keyword evidence="3 9" id="KW-1003">Cell membrane</keyword>
<feature type="transmembrane region" description="Helical" evidence="9">
    <location>
        <begin position="501"/>
        <end position="520"/>
    </location>
</feature>
<gene>
    <name evidence="9 14" type="primary">secD</name>
    <name evidence="14" type="ORF">JT362_08685</name>
</gene>
<dbReference type="InterPro" id="IPR048631">
    <property type="entry name" value="SecD_1st"/>
</dbReference>
<keyword evidence="7 9" id="KW-0811">Translocation</keyword>
<dbReference type="Pfam" id="PF02355">
    <property type="entry name" value="SecD_SecF_C"/>
    <property type="match status" value="1"/>
</dbReference>
<feature type="compositionally biased region" description="Low complexity" evidence="10">
    <location>
        <begin position="149"/>
        <end position="166"/>
    </location>
</feature>
<accession>A0ABT2J5X9</accession>
<dbReference type="NCBIfam" id="TIGR00916">
    <property type="entry name" value="2A0604s01"/>
    <property type="match status" value="1"/>
</dbReference>
<evidence type="ECO:0000256" key="8">
    <source>
        <dbReference type="ARBA" id="ARBA00023136"/>
    </source>
</evidence>
<keyword evidence="5 9" id="KW-0653">Protein transport</keyword>
<feature type="domain" description="Protein export membrane protein SecD/SecF C-terminal" evidence="11">
    <location>
        <begin position="378"/>
        <end position="552"/>
    </location>
</feature>
<dbReference type="Pfam" id="PF07549">
    <property type="entry name" value="Sec_GG"/>
    <property type="match status" value="1"/>
</dbReference>
<evidence type="ECO:0000256" key="7">
    <source>
        <dbReference type="ARBA" id="ARBA00023010"/>
    </source>
</evidence>
<dbReference type="InterPro" id="IPR022646">
    <property type="entry name" value="SecD/SecF_CS"/>
</dbReference>
<feature type="domain" description="Protein translocase subunit SecDF P1" evidence="12">
    <location>
        <begin position="67"/>
        <end position="121"/>
    </location>
</feature>
<feature type="transmembrane region" description="Helical" evidence="9">
    <location>
        <begin position="12"/>
        <end position="30"/>
    </location>
</feature>
<evidence type="ECO:0000313" key="15">
    <source>
        <dbReference type="Proteomes" id="UP001156441"/>
    </source>
</evidence>
<dbReference type="RefSeq" id="WP_260190564.1">
    <property type="nucleotide sequence ID" value="NZ_JAFFZE010000009.1"/>
</dbReference>
<keyword evidence="15" id="KW-1185">Reference proteome</keyword>
<keyword evidence="8 9" id="KW-0472">Membrane</keyword>
<feature type="region of interest" description="Disordered" evidence="10">
    <location>
        <begin position="564"/>
        <end position="588"/>
    </location>
</feature>
<evidence type="ECO:0000259" key="11">
    <source>
        <dbReference type="Pfam" id="PF02355"/>
    </source>
</evidence>
<feature type="transmembrane region" description="Helical" evidence="9">
    <location>
        <begin position="526"/>
        <end position="553"/>
    </location>
</feature>
<name>A0ABT2J5X9_9PSEU</name>
<dbReference type="Gene3D" id="3.30.70.3220">
    <property type="match status" value="1"/>
</dbReference>
<evidence type="ECO:0000259" key="13">
    <source>
        <dbReference type="Pfam" id="PF22599"/>
    </source>
</evidence>
<dbReference type="Pfam" id="PF22599">
    <property type="entry name" value="SecDF_P1_head"/>
    <property type="match status" value="1"/>
</dbReference>
<dbReference type="InterPro" id="IPR022813">
    <property type="entry name" value="SecD/SecF_arch_bac"/>
</dbReference>
<keyword evidence="6 9" id="KW-1133">Transmembrane helix</keyword>
<protein>
    <recommendedName>
        <fullName evidence="9">Protein translocase subunit SecD</fullName>
    </recommendedName>
</protein>
<dbReference type="PANTHER" id="PTHR30081:SF1">
    <property type="entry name" value="PROTEIN TRANSLOCASE SUBUNIT SECD"/>
    <property type="match status" value="1"/>
</dbReference>
<proteinExistence type="inferred from homology"/>
<comment type="subcellular location">
    <subcellularLocation>
        <location evidence="1 9">Cell membrane</location>
        <topology evidence="1 9">Multi-pass membrane protein</topology>
    </subcellularLocation>
</comment>
<evidence type="ECO:0000256" key="3">
    <source>
        <dbReference type="ARBA" id="ARBA00022475"/>
    </source>
</evidence>
<dbReference type="InterPro" id="IPR054384">
    <property type="entry name" value="SecDF_P1_head"/>
</dbReference>
<dbReference type="InterPro" id="IPR055344">
    <property type="entry name" value="SecD_SecF_C_bact"/>
</dbReference>
<evidence type="ECO:0000256" key="4">
    <source>
        <dbReference type="ARBA" id="ARBA00022692"/>
    </source>
</evidence>
<organism evidence="14 15">
    <name type="scientific">Actinophytocola gossypii</name>
    <dbReference type="NCBI Taxonomy" id="2812003"/>
    <lineage>
        <taxon>Bacteria</taxon>
        <taxon>Bacillati</taxon>
        <taxon>Actinomycetota</taxon>
        <taxon>Actinomycetes</taxon>
        <taxon>Pseudonocardiales</taxon>
        <taxon>Pseudonocardiaceae</taxon>
    </lineage>
</organism>
<dbReference type="NCBIfam" id="TIGR01129">
    <property type="entry name" value="secD"/>
    <property type="match status" value="1"/>
</dbReference>
<evidence type="ECO:0000256" key="6">
    <source>
        <dbReference type="ARBA" id="ARBA00022989"/>
    </source>
</evidence>
<comment type="subunit">
    <text evidence="9">Forms a complex with SecF. Part of the essential Sec protein translocation apparatus which comprises SecA, SecYEG and auxiliary proteins SecDF. Other proteins may also be involved.</text>
</comment>
<dbReference type="Pfam" id="PF21760">
    <property type="entry name" value="SecD_1st"/>
    <property type="match status" value="1"/>
</dbReference>
<feature type="transmembrane region" description="Helical" evidence="9">
    <location>
        <begin position="452"/>
        <end position="473"/>
    </location>
</feature>
<evidence type="ECO:0000256" key="2">
    <source>
        <dbReference type="ARBA" id="ARBA00022448"/>
    </source>
</evidence>
<dbReference type="Proteomes" id="UP001156441">
    <property type="component" value="Unassembled WGS sequence"/>
</dbReference>
<feature type="transmembrane region" description="Helical" evidence="9">
    <location>
        <begin position="397"/>
        <end position="415"/>
    </location>
</feature>
<comment type="function">
    <text evidence="9">Part of the Sec protein translocase complex. Interacts with the SecYEG preprotein conducting channel. SecDF uses the proton motive force (PMF) to complete protein translocation after the ATP-dependent function of SecA.</text>
</comment>
<dbReference type="Gene3D" id="3.30.1360.200">
    <property type="match status" value="1"/>
</dbReference>
<dbReference type="PANTHER" id="PTHR30081">
    <property type="entry name" value="PROTEIN-EXPORT MEMBRANE PROTEIN SEC"/>
    <property type="match status" value="1"/>
</dbReference>
<evidence type="ECO:0000259" key="12">
    <source>
        <dbReference type="Pfam" id="PF21760"/>
    </source>
</evidence>
<dbReference type="InterPro" id="IPR005791">
    <property type="entry name" value="SecD"/>
</dbReference>
<feature type="region of interest" description="Disordered" evidence="10">
    <location>
        <begin position="129"/>
        <end position="208"/>
    </location>
</feature>
<reference evidence="14 15" key="1">
    <citation type="submission" date="2021-02" db="EMBL/GenBank/DDBJ databases">
        <title>Actinophytocola xerophila sp. nov., isolated from soil of cotton cropping field.</title>
        <authorList>
            <person name="Huang R."/>
            <person name="Chen X."/>
            <person name="Ge X."/>
            <person name="Liu W."/>
        </authorList>
    </citation>
    <scope>NUCLEOTIDE SEQUENCE [LARGE SCALE GENOMIC DNA]</scope>
    <source>
        <strain evidence="14 15">S1-96</strain>
    </source>
</reference>
<evidence type="ECO:0000256" key="10">
    <source>
        <dbReference type="SAM" id="MobiDB-lite"/>
    </source>
</evidence>
<feature type="compositionally biased region" description="Basic and acidic residues" evidence="10">
    <location>
        <begin position="577"/>
        <end position="588"/>
    </location>
</feature>
<sequence length="588" mass="61410">MAPPSGQIRPGRYLAFFVFIVVLLYTLVFATGDHQAKPKLGIDLQGGTRVTLSARTLDGGTPERESLQQARQIIENRVNGIGVSGTEVVLDGSNIVITVPGDQGEQAKELGQTAQLRFREVVQVVPAETPPAQQPPASEDPGATPPPSTGASTPPTGASTPPTGTSNAPQGRPAPAVAAQPEEEPSQPPTSDPPADDTADDESETAKQIQEAKAVRQAATLVPSEDGTVQADPAAQQAALAALDCSKPDPLVGNDDPDLPLVACDQEGTAKYILTPSFLQGTQISDANSSVNPEGVGYVVTLDFKSEGTRIWADYTTANVGKQAAFVLDTQVVSAPEIREPISGGQTQISGGAGGGFSADEAQSLADILKYGSLPLSFDNSEAETVSATLGLASLEAGLIAGAVGLVLVFLYSIFYYRMLGVLTGLSIVLSGVIVYAVLVLLGRWIGFTLDLAGVAGFIVAIGITADSFVVYFERLKDEMREGRTFRSAVPRAWVRARRTILSADAVMFLAAAVLYVLAVGQVKGFAFTLGMSTVLDLIVVFFVTHPLVALAAKSKFLSSPKMSGLGKVRRTGGSRAETRGRAATKEA</sequence>
<evidence type="ECO:0000313" key="14">
    <source>
        <dbReference type="EMBL" id="MCT2583188.1"/>
    </source>
</evidence>
<feature type="transmembrane region" description="Helical" evidence="9">
    <location>
        <begin position="422"/>
        <end position="446"/>
    </location>
</feature>
<keyword evidence="4 9" id="KW-0812">Transmembrane</keyword>
<dbReference type="InterPro" id="IPR048634">
    <property type="entry name" value="SecD_SecF_C"/>
</dbReference>
<keyword evidence="2 9" id="KW-0813">Transport</keyword>
<comment type="caution">
    <text evidence="14">The sequence shown here is derived from an EMBL/GenBank/DDBJ whole genome shotgun (WGS) entry which is preliminary data.</text>
</comment>
<comment type="similarity">
    <text evidence="9">Belongs to the SecD/SecF family. SecD subfamily.</text>
</comment>
<feature type="compositionally biased region" description="Acidic residues" evidence="10">
    <location>
        <begin position="194"/>
        <end position="203"/>
    </location>
</feature>
<evidence type="ECO:0000256" key="5">
    <source>
        <dbReference type="ARBA" id="ARBA00022927"/>
    </source>
</evidence>
<dbReference type="SUPFAM" id="SSF82866">
    <property type="entry name" value="Multidrug efflux transporter AcrB transmembrane domain"/>
    <property type="match status" value="1"/>
</dbReference>
<evidence type="ECO:0000256" key="9">
    <source>
        <dbReference type="HAMAP-Rule" id="MF_01463"/>
    </source>
</evidence>
<dbReference type="HAMAP" id="MF_01463_B">
    <property type="entry name" value="SecD_B"/>
    <property type="match status" value="1"/>
</dbReference>
<dbReference type="EMBL" id="JAFFZE010000009">
    <property type="protein sequence ID" value="MCT2583188.1"/>
    <property type="molecule type" value="Genomic_DNA"/>
</dbReference>